<dbReference type="SUPFAM" id="SSF69618">
    <property type="entry name" value="HemD-like"/>
    <property type="match status" value="1"/>
</dbReference>
<evidence type="ECO:0000313" key="12">
    <source>
        <dbReference type="EMBL" id="TLT01535.1"/>
    </source>
</evidence>
<dbReference type="GO" id="GO:0006782">
    <property type="term" value="P:protoporphyrinogen IX biosynthetic process"/>
    <property type="evidence" value="ECO:0007669"/>
    <property type="project" value="UniProtKB-UniRule"/>
</dbReference>
<reference evidence="12 13" key="1">
    <citation type="submission" date="2019-05" db="EMBL/GenBank/DDBJ databases">
        <title>Arcobacter cibarius and Arcobacter thereius providing challenges in identification an antibiotic susceptibility and Quinolone resistance.</title>
        <authorList>
            <person name="Busch A."/>
            <person name="Hanel I."/>
            <person name="Hotzel H."/>
            <person name="Tomaso H."/>
        </authorList>
    </citation>
    <scope>NUCLEOTIDE SEQUENCE [LARGE SCALE GENOMIC DNA]</scope>
    <source>
        <strain evidence="12 13">16CS0831-2</strain>
    </source>
</reference>
<evidence type="ECO:0000256" key="4">
    <source>
        <dbReference type="ARBA" id="ARBA00023239"/>
    </source>
</evidence>
<reference evidence="11 14" key="2">
    <citation type="submission" date="2020-05" db="EMBL/GenBank/DDBJ databases">
        <title>Complete genome sequencing of Campylobacter and Arcobacter type strains.</title>
        <authorList>
            <person name="Miller W.G."/>
            <person name="Yee E."/>
        </authorList>
    </citation>
    <scope>NUCLEOTIDE SEQUENCE [LARGE SCALE GENOMIC DNA]</scope>
    <source>
        <strain evidence="11 14">LMG 21996</strain>
    </source>
</reference>
<evidence type="ECO:0000313" key="13">
    <source>
        <dbReference type="Proteomes" id="UP000305417"/>
    </source>
</evidence>
<dbReference type="GO" id="GO:0006780">
    <property type="term" value="P:uroporphyrinogen III biosynthetic process"/>
    <property type="evidence" value="ECO:0007669"/>
    <property type="project" value="UniProtKB-UniRule"/>
</dbReference>
<proteinExistence type="inferred from homology"/>
<keyword evidence="5 9" id="KW-0627">Porphyrin biosynthesis</keyword>
<name>A0A5J6RLD6_9BACT</name>
<evidence type="ECO:0000313" key="14">
    <source>
        <dbReference type="Proteomes" id="UP000509513"/>
    </source>
</evidence>
<evidence type="ECO:0000256" key="7">
    <source>
        <dbReference type="ARBA" id="ARBA00040167"/>
    </source>
</evidence>
<evidence type="ECO:0000256" key="1">
    <source>
        <dbReference type="ARBA" id="ARBA00004772"/>
    </source>
</evidence>
<comment type="similarity">
    <text evidence="2 9">Belongs to the uroporphyrinogen-III synthase family.</text>
</comment>
<dbReference type="EC" id="4.2.1.75" evidence="3 9"/>
<dbReference type="KEGG" id="acib:ACBT_1337"/>
<sequence length="213" mass="23897">MAKIYLLNNQKFDGVENLEIFKVQSLKFDLDLTSYDALVFTSKSAIYALEDNKVNWKSIPSYLIAPATANIANEFGANIAFIGSSGHGNEFAKELIPHLKDKKVLYVKAKITVSNLPNILRENEIDIDELVSYETVCNKNLKHIELEDDSIIIFTSPSSVKCFFNKFSWNSSYKAIVIGKTTATYLPKEIKNYQISSSTSVKDCVTLALSNFN</sequence>
<dbReference type="InterPro" id="IPR039793">
    <property type="entry name" value="UROS/Hem4"/>
</dbReference>
<feature type="domain" description="Tetrapyrrole biosynthesis uroporphyrinogen III synthase" evidence="10">
    <location>
        <begin position="25"/>
        <end position="204"/>
    </location>
</feature>
<dbReference type="PANTHER" id="PTHR38042">
    <property type="entry name" value="UROPORPHYRINOGEN-III SYNTHASE, CHLOROPLASTIC"/>
    <property type="match status" value="1"/>
</dbReference>
<evidence type="ECO:0000256" key="5">
    <source>
        <dbReference type="ARBA" id="ARBA00023244"/>
    </source>
</evidence>
<gene>
    <name evidence="11" type="primary">hemD</name>
    <name evidence="11" type="ORF">ACBT_1337</name>
    <name evidence="12" type="ORF">FE247_01230</name>
</gene>
<dbReference type="OrthoDB" id="5328023at2"/>
<accession>A0A5J6RLD6</accession>
<dbReference type="Proteomes" id="UP000305417">
    <property type="component" value="Unassembled WGS sequence"/>
</dbReference>
<dbReference type="AlphaFoldDB" id="A0A5J6RLD6"/>
<dbReference type="PANTHER" id="PTHR38042:SF1">
    <property type="entry name" value="UROPORPHYRINOGEN-III SYNTHASE, CHLOROPLASTIC"/>
    <property type="match status" value="1"/>
</dbReference>
<dbReference type="GO" id="GO:0004852">
    <property type="term" value="F:uroporphyrinogen-III synthase activity"/>
    <property type="evidence" value="ECO:0007669"/>
    <property type="project" value="UniProtKB-UniRule"/>
</dbReference>
<evidence type="ECO:0000256" key="9">
    <source>
        <dbReference type="RuleBase" id="RU366031"/>
    </source>
</evidence>
<dbReference type="Gene3D" id="3.40.50.10090">
    <property type="match status" value="2"/>
</dbReference>
<dbReference type="EMBL" id="CP054051">
    <property type="protein sequence ID" value="QKJ27246.1"/>
    <property type="molecule type" value="Genomic_DNA"/>
</dbReference>
<organism evidence="11 14">
    <name type="scientific">Aliarcobacter cibarius</name>
    <dbReference type="NCBI Taxonomy" id="255507"/>
    <lineage>
        <taxon>Bacteria</taxon>
        <taxon>Pseudomonadati</taxon>
        <taxon>Campylobacterota</taxon>
        <taxon>Epsilonproteobacteria</taxon>
        <taxon>Campylobacterales</taxon>
        <taxon>Arcobacteraceae</taxon>
        <taxon>Aliarcobacter</taxon>
    </lineage>
</organism>
<dbReference type="CDD" id="cd06578">
    <property type="entry name" value="HemD"/>
    <property type="match status" value="1"/>
</dbReference>
<keyword evidence="13" id="KW-1185">Reference proteome</keyword>
<dbReference type="STRING" id="1442598.GCA_000522465_00900"/>
<evidence type="ECO:0000313" key="11">
    <source>
        <dbReference type="EMBL" id="QKJ27246.1"/>
    </source>
</evidence>
<dbReference type="Proteomes" id="UP000509513">
    <property type="component" value="Chromosome"/>
</dbReference>
<comment type="pathway">
    <text evidence="1 9">Porphyrin-containing compound metabolism; protoporphyrin-IX biosynthesis; coproporphyrinogen-III from 5-aminolevulinate: step 3/4.</text>
</comment>
<dbReference type="InterPro" id="IPR003754">
    <property type="entry name" value="4pyrrol_synth_uPrphyn_synth"/>
</dbReference>
<evidence type="ECO:0000256" key="6">
    <source>
        <dbReference type="ARBA" id="ARBA00037589"/>
    </source>
</evidence>
<protein>
    <recommendedName>
        <fullName evidence="7 9">Uroporphyrinogen-III synthase</fullName>
        <ecNumber evidence="3 9">4.2.1.75</ecNumber>
    </recommendedName>
</protein>
<dbReference type="RefSeq" id="WP_024775036.1">
    <property type="nucleotide sequence ID" value="NZ_CP043857.1"/>
</dbReference>
<evidence type="ECO:0000256" key="8">
    <source>
        <dbReference type="ARBA" id="ARBA00048617"/>
    </source>
</evidence>
<evidence type="ECO:0000259" key="10">
    <source>
        <dbReference type="Pfam" id="PF02602"/>
    </source>
</evidence>
<evidence type="ECO:0000256" key="2">
    <source>
        <dbReference type="ARBA" id="ARBA00008133"/>
    </source>
</evidence>
<dbReference type="InterPro" id="IPR036108">
    <property type="entry name" value="4pyrrol_syn_uPrphyn_synt_sf"/>
</dbReference>
<evidence type="ECO:0000256" key="3">
    <source>
        <dbReference type="ARBA" id="ARBA00013109"/>
    </source>
</evidence>
<keyword evidence="4 9" id="KW-0456">Lyase</keyword>
<comment type="function">
    <text evidence="6 9">Catalyzes cyclization of the linear tetrapyrrole, hydroxymethylbilane, to the macrocyclic uroporphyrinogen III.</text>
</comment>
<comment type="catalytic activity">
    <reaction evidence="8 9">
        <text>hydroxymethylbilane = uroporphyrinogen III + H2O</text>
        <dbReference type="Rhea" id="RHEA:18965"/>
        <dbReference type="ChEBI" id="CHEBI:15377"/>
        <dbReference type="ChEBI" id="CHEBI:57308"/>
        <dbReference type="ChEBI" id="CHEBI:57845"/>
        <dbReference type="EC" id="4.2.1.75"/>
    </reaction>
</comment>
<dbReference type="Pfam" id="PF02602">
    <property type="entry name" value="HEM4"/>
    <property type="match status" value="1"/>
</dbReference>
<dbReference type="EMBL" id="VBUC01000002">
    <property type="protein sequence ID" value="TLT01535.1"/>
    <property type="molecule type" value="Genomic_DNA"/>
</dbReference>